<evidence type="ECO:0000313" key="3">
    <source>
        <dbReference type="Proteomes" id="UP001183794"/>
    </source>
</evidence>
<keyword evidence="3" id="KW-1185">Reference proteome</keyword>
<feature type="transmembrane region" description="Helical" evidence="1">
    <location>
        <begin position="84"/>
        <end position="102"/>
    </location>
</feature>
<evidence type="ECO:0000313" key="2">
    <source>
        <dbReference type="EMBL" id="MDR7346697.1"/>
    </source>
</evidence>
<evidence type="ECO:0000256" key="1">
    <source>
        <dbReference type="SAM" id="Phobius"/>
    </source>
</evidence>
<proteinExistence type="predicted"/>
<dbReference type="Proteomes" id="UP001183794">
    <property type="component" value="Unassembled WGS sequence"/>
</dbReference>
<keyword evidence="1" id="KW-1133">Transmembrane helix</keyword>
<comment type="caution">
    <text evidence="2">The sequence shown here is derived from an EMBL/GenBank/DDBJ whole genome shotgun (WGS) entry which is preliminary data.</text>
</comment>
<sequence length="144" mass="15440">MMSLEAVVEVIVLVLEGLGVVTMTIGFVIAGYFALRALVHRRGGRAAFHLVRTMVGSAILLGLEILVAADLIRTVMNPSLEEAVVLGIIVIIRTLLSFSIQIEIDGVLPWKRALLTNGGKLLAETIENERGDSQQPDAGQARPA</sequence>
<feature type="transmembrane region" description="Helical" evidence="1">
    <location>
        <begin position="6"/>
        <end position="35"/>
    </location>
</feature>
<gene>
    <name evidence="2" type="ORF">J2S62_000954</name>
</gene>
<feature type="transmembrane region" description="Helical" evidence="1">
    <location>
        <begin position="47"/>
        <end position="72"/>
    </location>
</feature>
<keyword evidence="1" id="KW-0472">Membrane</keyword>
<protein>
    <submittedName>
        <fullName evidence="2">Membrane protein</fullName>
    </submittedName>
</protein>
<organism evidence="2 3">
    <name type="scientific">Enteractinococcus fodinae</name>
    <dbReference type="NCBI Taxonomy" id="684663"/>
    <lineage>
        <taxon>Bacteria</taxon>
        <taxon>Bacillati</taxon>
        <taxon>Actinomycetota</taxon>
        <taxon>Actinomycetes</taxon>
        <taxon>Micrococcales</taxon>
        <taxon>Micrococcaceae</taxon>
    </lineage>
</organism>
<keyword evidence="1" id="KW-0812">Transmembrane</keyword>
<dbReference type="Pfam" id="PF07784">
    <property type="entry name" value="DUF1622"/>
    <property type="match status" value="1"/>
</dbReference>
<accession>A0ABU2AZC0</accession>
<reference evidence="2 3" key="1">
    <citation type="submission" date="2023-07" db="EMBL/GenBank/DDBJ databases">
        <title>Sequencing the genomes of 1000 actinobacteria strains.</title>
        <authorList>
            <person name="Klenk H.-P."/>
        </authorList>
    </citation>
    <scope>NUCLEOTIDE SEQUENCE [LARGE SCALE GENOMIC DNA]</scope>
    <source>
        <strain evidence="2 3">DSM 22966</strain>
    </source>
</reference>
<dbReference type="PANTHER" id="PTHR38468">
    <property type="entry name" value="SLL0939 PROTEIN"/>
    <property type="match status" value="1"/>
</dbReference>
<dbReference type="EMBL" id="JAVDYJ010000001">
    <property type="protein sequence ID" value="MDR7346697.1"/>
    <property type="molecule type" value="Genomic_DNA"/>
</dbReference>
<dbReference type="InterPro" id="IPR012427">
    <property type="entry name" value="DUF1622"/>
</dbReference>
<name>A0ABU2AZC0_9MICC</name>
<dbReference type="PANTHER" id="PTHR38468:SF1">
    <property type="entry name" value="SLL0939 PROTEIN"/>
    <property type="match status" value="1"/>
</dbReference>